<keyword evidence="4" id="KW-1015">Disulfide bond</keyword>
<reference evidence="8" key="1">
    <citation type="submission" date="2014-08" db="EMBL/GenBank/DDBJ databases">
        <authorList>
            <person name="Senf B."/>
            <person name="Petzold A."/>
            <person name="Downie B.R."/>
            <person name="Koch P."/>
            <person name="Platzer M."/>
        </authorList>
    </citation>
    <scope>NUCLEOTIDE SEQUENCE [LARGE SCALE GENOMIC DNA]</scope>
    <source>
        <strain evidence="8">GRZ</strain>
    </source>
</reference>
<evidence type="ECO:0000256" key="6">
    <source>
        <dbReference type="SAM" id="MobiDB-lite"/>
    </source>
</evidence>
<reference evidence="8" key="3">
    <citation type="submission" date="2025-09" db="UniProtKB">
        <authorList>
            <consortium name="Ensembl"/>
        </authorList>
    </citation>
    <scope>IDENTIFICATION</scope>
</reference>
<keyword evidence="2" id="KW-0964">Secreted</keyword>
<dbReference type="PANTHER" id="PTHR11339:SF371">
    <property type="entry name" value="MUCIN-2"/>
    <property type="match status" value="1"/>
</dbReference>
<name>A0A8C6Q456_NOTFU</name>
<dbReference type="InterPro" id="IPR036084">
    <property type="entry name" value="Ser_inhib-like_sf"/>
</dbReference>
<evidence type="ECO:0000256" key="2">
    <source>
        <dbReference type="ARBA" id="ARBA00022525"/>
    </source>
</evidence>
<dbReference type="InterPro" id="IPR002919">
    <property type="entry name" value="TIL_dom"/>
</dbReference>
<dbReference type="CDD" id="cd19941">
    <property type="entry name" value="TIL"/>
    <property type="match status" value="1"/>
</dbReference>
<dbReference type="InterPro" id="IPR050780">
    <property type="entry name" value="Mucin_vWF_Thrombospondin_sf"/>
</dbReference>
<dbReference type="PANTHER" id="PTHR11339">
    <property type="entry name" value="EXTRACELLULAR MATRIX GLYCOPROTEIN RELATED"/>
    <property type="match status" value="1"/>
</dbReference>
<organism evidence="8 9">
    <name type="scientific">Nothobranchius furzeri</name>
    <name type="common">Turquoise killifish</name>
    <dbReference type="NCBI Taxonomy" id="105023"/>
    <lineage>
        <taxon>Eukaryota</taxon>
        <taxon>Metazoa</taxon>
        <taxon>Chordata</taxon>
        <taxon>Craniata</taxon>
        <taxon>Vertebrata</taxon>
        <taxon>Euteleostomi</taxon>
        <taxon>Actinopterygii</taxon>
        <taxon>Neopterygii</taxon>
        <taxon>Teleostei</taxon>
        <taxon>Neoteleostei</taxon>
        <taxon>Acanthomorphata</taxon>
        <taxon>Ovalentaria</taxon>
        <taxon>Atherinomorphae</taxon>
        <taxon>Cyprinodontiformes</taxon>
        <taxon>Nothobranchiidae</taxon>
        <taxon>Nothobranchius</taxon>
    </lineage>
</organism>
<evidence type="ECO:0000256" key="5">
    <source>
        <dbReference type="ARBA" id="ARBA00023180"/>
    </source>
</evidence>
<dbReference type="GeneTree" id="ENSGT00940000164871"/>
<dbReference type="SUPFAM" id="SSF57567">
    <property type="entry name" value="Serine protease inhibitors"/>
    <property type="match status" value="1"/>
</dbReference>
<protein>
    <recommendedName>
        <fullName evidence="7">VWFD domain-containing protein</fullName>
    </recommendedName>
</protein>
<dbReference type="Pfam" id="PF00094">
    <property type="entry name" value="VWD"/>
    <property type="match status" value="2"/>
</dbReference>
<evidence type="ECO:0000259" key="7">
    <source>
        <dbReference type="PROSITE" id="PS51233"/>
    </source>
</evidence>
<evidence type="ECO:0000313" key="8">
    <source>
        <dbReference type="Ensembl" id="ENSNFUP00015052707.1"/>
    </source>
</evidence>
<keyword evidence="9" id="KW-1185">Reference proteome</keyword>
<evidence type="ECO:0000256" key="4">
    <source>
        <dbReference type="ARBA" id="ARBA00023157"/>
    </source>
</evidence>
<dbReference type="InterPro" id="IPR014853">
    <property type="entry name" value="VWF/SSPO/ZAN-like_Cys-rich_dom"/>
</dbReference>
<keyword evidence="5" id="KW-0325">Glycoprotein</keyword>
<dbReference type="SMART" id="SM00832">
    <property type="entry name" value="C8"/>
    <property type="match status" value="1"/>
</dbReference>
<accession>A0A8C6Q456</accession>
<dbReference type="FunFam" id="2.10.25.10:FF:000153">
    <property type="entry name" value="MUC5B isoform 1"/>
    <property type="match status" value="1"/>
</dbReference>
<dbReference type="PROSITE" id="PS51233">
    <property type="entry name" value="VWFD"/>
    <property type="match status" value="2"/>
</dbReference>
<dbReference type="InterPro" id="IPR001846">
    <property type="entry name" value="VWF_type-D"/>
</dbReference>
<comment type="subcellular location">
    <subcellularLocation>
        <location evidence="1">Secreted</location>
    </subcellularLocation>
</comment>
<dbReference type="SMART" id="SM00216">
    <property type="entry name" value="VWD"/>
    <property type="match status" value="1"/>
</dbReference>
<dbReference type="GO" id="GO:0005615">
    <property type="term" value="C:extracellular space"/>
    <property type="evidence" value="ECO:0007669"/>
    <property type="project" value="TreeGrafter"/>
</dbReference>
<dbReference type="AlphaFoldDB" id="A0A8C6Q456"/>
<dbReference type="Pfam" id="PF08742">
    <property type="entry name" value="C8"/>
    <property type="match status" value="1"/>
</dbReference>
<reference evidence="8" key="2">
    <citation type="submission" date="2025-08" db="UniProtKB">
        <authorList>
            <consortium name="Ensembl"/>
        </authorList>
    </citation>
    <scope>IDENTIFICATION</scope>
</reference>
<keyword evidence="3" id="KW-0677">Repeat</keyword>
<dbReference type="Ensembl" id="ENSNFUT00015054954.1">
    <property type="protein sequence ID" value="ENSNFUP00015052707.1"/>
    <property type="gene ID" value="ENSNFUG00015024574.1"/>
</dbReference>
<dbReference type="Gene3D" id="2.10.25.10">
    <property type="entry name" value="Laminin"/>
    <property type="match status" value="1"/>
</dbReference>
<sequence>NHVSSICSTWGKGHFKTFGGDVFQFPGMCEYNLVSDCRDSFEKFSVHIKQEEIDGNVTIKYMVVTINENAFFINKSLVTENSNFITLPHYNMGVKMEDSTFNITLKSKVSLAVTWNRVDAVMVELSNDYANQTCGLCGDFNGVPVNNELIKDERKISYTEFGNSQHVHLPNDDCKKPREEDDDSLENRSLPHSCNEFVKSRSSCTQLIDPEAYIQACAMDMCNYNNSIDDFCVCSSMSEFSRLCSHAGGQPPNWRRPHFCAKQCPYNMVYNENGSPCMDTCRHQHTSSECDDHQIDGCFCPSGTVFDDVSKRRCIDRSECQRKHNIYNSGDVYLQDGKNWCVSHVEGRWDCEIFETSATCAVEEGSHFTTFDGKTFTFHGDCSYTLAKVESKQFDTCLKTVKLLPDNSKDNVSKLF</sequence>
<dbReference type="GO" id="GO:0031012">
    <property type="term" value="C:extracellular matrix"/>
    <property type="evidence" value="ECO:0007669"/>
    <property type="project" value="TreeGrafter"/>
</dbReference>
<evidence type="ECO:0000256" key="1">
    <source>
        <dbReference type="ARBA" id="ARBA00004613"/>
    </source>
</evidence>
<evidence type="ECO:0000256" key="3">
    <source>
        <dbReference type="ARBA" id="ARBA00022737"/>
    </source>
</evidence>
<feature type="region of interest" description="Disordered" evidence="6">
    <location>
        <begin position="168"/>
        <end position="188"/>
    </location>
</feature>
<dbReference type="Pfam" id="PF01826">
    <property type="entry name" value="TIL"/>
    <property type="match status" value="1"/>
</dbReference>
<evidence type="ECO:0000313" key="9">
    <source>
        <dbReference type="Proteomes" id="UP000694548"/>
    </source>
</evidence>
<dbReference type="Proteomes" id="UP000694548">
    <property type="component" value="Chromosome sgr13"/>
</dbReference>
<proteinExistence type="predicted"/>
<feature type="domain" description="VWFD" evidence="7">
    <location>
        <begin position="5"/>
        <end position="175"/>
    </location>
</feature>
<feature type="domain" description="VWFD" evidence="7">
    <location>
        <begin position="358"/>
        <end position="416"/>
    </location>
</feature>
<feature type="compositionally biased region" description="Basic and acidic residues" evidence="6">
    <location>
        <begin position="169"/>
        <end position="179"/>
    </location>
</feature>